<keyword evidence="10" id="KW-1185">Reference proteome</keyword>
<dbReference type="GO" id="GO:0009279">
    <property type="term" value="C:cell outer membrane"/>
    <property type="evidence" value="ECO:0007669"/>
    <property type="project" value="UniProtKB-SubCell"/>
</dbReference>
<evidence type="ECO:0000313" key="10">
    <source>
        <dbReference type="Proteomes" id="UP001152658"/>
    </source>
</evidence>
<keyword evidence="5" id="KW-0998">Cell outer membrane</keyword>
<comment type="caution">
    <text evidence="8">The sequence shown here is derived from an EMBL/GenBank/DDBJ whole genome shotgun (WGS) entry which is preliminary data.</text>
</comment>
<dbReference type="Pfam" id="PF06629">
    <property type="entry name" value="MipA"/>
    <property type="match status" value="1"/>
</dbReference>
<dbReference type="InterPro" id="IPR010583">
    <property type="entry name" value="MipA"/>
</dbReference>
<dbReference type="PANTHER" id="PTHR38776">
    <property type="entry name" value="MLTA-INTERACTING PROTEIN-RELATED"/>
    <property type="match status" value="1"/>
</dbReference>
<accession>A0A7X6S659</accession>
<evidence type="ECO:0000256" key="1">
    <source>
        <dbReference type="ARBA" id="ARBA00004442"/>
    </source>
</evidence>
<evidence type="ECO:0000256" key="3">
    <source>
        <dbReference type="ARBA" id="ARBA00022729"/>
    </source>
</evidence>
<keyword evidence="4" id="KW-0472">Membrane</keyword>
<comment type="subcellular location">
    <subcellularLocation>
        <location evidence="1">Cell outer membrane</location>
    </subcellularLocation>
</comment>
<dbReference type="GO" id="GO:0009252">
    <property type="term" value="P:peptidoglycan biosynthetic process"/>
    <property type="evidence" value="ECO:0007669"/>
    <property type="project" value="TreeGrafter"/>
</dbReference>
<evidence type="ECO:0000256" key="2">
    <source>
        <dbReference type="ARBA" id="ARBA00005722"/>
    </source>
</evidence>
<dbReference type="AlphaFoldDB" id="A0A7X6S659"/>
<organism evidence="8 9">
    <name type="scientific">Vibrio aestuarianus</name>
    <dbReference type="NCBI Taxonomy" id="28171"/>
    <lineage>
        <taxon>Bacteria</taxon>
        <taxon>Pseudomonadati</taxon>
        <taxon>Pseudomonadota</taxon>
        <taxon>Gammaproteobacteria</taxon>
        <taxon>Vibrionales</taxon>
        <taxon>Vibrionaceae</taxon>
        <taxon>Vibrio</taxon>
    </lineage>
</organism>
<dbReference type="PANTHER" id="PTHR38776:SF1">
    <property type="entry name" value="MLTA-INTERACTING PROTEIN-RELATED"/>
    <property type="match status" value="1"/>
</dbReference>
<name>A0A7X6S659_9VIBR</name>
<dbReference type="EMBL" id="JAKNAP010000104">
    <property type="protein sequence ID" value="MDE1358918.1"/>
    <property type="molecule type" value="Genomic_DNA"/>
</dbReference>
<evidence type="ECO:0000256" key="5">
    <source>
        <dbReference type="ARBA" id="ARBA00023237"/>
    </source>
</evidence>
<keyword evidence="3 6" id="KW-0732">Signal</keyword>
<dbReference type="Proteomes" id="UP001140973">
    <property type="component" value="Unassembled WGS sequence"/>
</dbReference>
<evidence type="ECO:0000313" key="9">
    <source>
        <dbReference type="Proteomes" id="UP001140973"/>
    </source>
</evidence>
<evidence type="ECO:0000313" key="7">
    <source>
        <dbReference type="EMBL" id="CAH8229869.1"/>
    </source>
</evidence>
<gene>
    <name evidence="8" type="ORF">L9W73_16675</name>
    <name evidence="7" type="ORF">VAE063_940561</name>
</gene>
<feature type="signal peptide" evidence="6">
    <location>
        <begin position="1"/>
        <end position="19"/>
    </location>
</feature>
<evidence type="ECO:0000256" key="4">
    <source>
        <dbReference type="ARBA" id="ARBA00023136"/>
    </source>
</evidence>
<evidence type="ECO:0000256" key="6">
    <source>
        <dbReference type="SAM" id="SignalP"/>
    </source>
</evidence>
<reference evidence="7" key="2">
    <citation type="submission" date="2022-06" db="EMBL/GenBank/DDBJ databases">
        <authorList>
            <person name="Goudenege D."/>
            <person name="Le Roux F."/>
        </authorList>
    </citation>
    <scope>NUCLEOTIDE SEQUENCE</scope>
    <source>
        <strain evidence="7">12-063</strain>
    </source>
</reference>
<dbReference type="RefSeq" id="WP_168780599.1">
    <property type="nucleotide sequence ID" value="NZ_CALYLF010000006.1"/>
</dbReference>
<dbReference type="InterPro" id="IPR054915">
    <property type="entry name" value="OmpV"/>
</dbReference>
<sequence>MKKLTLLVATTLLTGQAFAAETYIRNGQIYTHEGRWVAEAGAVIGSKLYKGQDHTVAPLLNFGYHGEDLNVDFGGINYRFLGQTGDTVNVSAYLGSSALGYKSDDADILKSMDKRDISLDLGLNVDFAVSPQGTISTYFQHDVTNAYGGYLAGVKYFHVMNLGKLDLVPFAGVTYQSSDYVDYYFGVKDKEANSTRKAYEGGSDFAYNLGYKMILPLSTNWEVTQTTTYTRLGSDISDSPLVDSANQWLFGATVAYHF</sequence>
<comment type="similarity">
    <text evidence="2">Belongs to the MipA/OmpV family.</text>
</comment>
<dbReference type="EMBL" id="CALYLK010000135">
    <property type="protein sequence ID" value="CAH8229869.1"/>
    <property type="molecule type" value="Genomic_DNA"/>
</dbReference>
<evidence type="ECO:0000313" key="8">
    <source>
        <dbReference type="EMBL" id="MDE1358918.1"/>
    </source>
</evidence>
<feature type="chain" id="PRO_5044662191" evidence="6">
    <location>
        <begin position="20"/>
        <end position="258"/>
    </location>
</feature>
<dbReference type="Proteomes" id="UP001152658">
    <property type="component" value="Unassembled WGS sequence"/>
</dbReference>
<dbReference type="NCBIfam" id="NF045789">
    <property type="entry name" value="OmpVVibrio"/>
    <property type="match status" value="1"/>
</dbReference>
<protein>
    <submittedName>
        <fullName evidence="8">MipA/OmpV family protein</fullName>
    </submittedName>
    <submittedName>
        <fullName evidence="7">Outer membrane protein Omp26La</fullName>
    </submittedName>
</protein>
<proteinExistence type="inferred from homology"/>
<reference evidence="8" key="1">
    <citation type="submission" date="2022-02" db="EMBL/GenBank/DDBJ databases">
        <title>Emergence and expansion in Europe of a Vibrio aestuarianus clonal complex pathogenic for oysters.</title>
        <authorList>
            <person name="Mesnil A."/>
            <person name="Travers M.-A."/>
        </authorList>
    </citation>
    <scope>NUCLEOTIDE SEQUENCE</scope>
    <source>
        <strain evidence="8">151-ITT-15-cp-1</strain>
    </source>
</reference>